<evidence type="ECO:0000256" key="1">
    <source>
        <dbReference type="SAM" id="MobiDB-lite"/>
    </source>
</evidence>
<evidence type="ECO:0000313" key="2">
    <source>
        <dbReference type="EMBL" id="EDP34260.1"/>
    </source>
</evidence>
<organism evidence="2">
    <name type="scientific">Brugia malayi</name>
    <name type="common">Filarial nematode worm</name>
    <dbReference type="NCBI Taxonomy" id="6279"/>
    <lineage>
        <taxon>Eukaryota</taxon>
        <taxon>Metazoa</taxon>
        <taxon>Ecdysozoa</taxon>
        <taxon>Nematoda</taxon>
        <taxon>Chromadorea</taxon>
        <taxon>Rhabditida</taxon>
        <taxon>Spirurina</taxon>
        <taxon>Spiruromorpha</taxon>
        <taxon>Filarioidea</taxon>
        <taxon>Onchocercidae</taxon>
        <taxon>Brugia</taxon>
    </lineage>
</organism>
<dbReference type="AlphaFoldDB" id="A8PJ34"/>
<dbReference type="KEGG" id="bmy:BM_BM17428"/>
<feature type="compositionally biased region" description="Acidic residues" evidence="1">
    <location>
        <begin position="88"/>
        <end position="107"/>
    </location>
</feature>
<accession>A8PJ34</accession>
<name>A8PJ34_BRUMA</name>
<sequence>MLAANEEVPAVPGIFDVLRYLENEPVMLNALQKFMNMRQQRDSLLNARLTEVEGRLAEYEGRNAQQEMGEEQDEKEVDKRSAPQEPEFNIEDAEWAPLPENDDEAIG</sequence>
<proteinExistence type="predicted"/>
<gene>
    <name evidence="2" type="ORF">Bm1_27210</name>
</gene>
<dbReference type="EMBL" id="DS239340">
    <property type="protein sequence ID" value="EDP34260.1"/>
    <property type="molecule type" value="Genomic_DNA"/>
</dbReference>
<feature type="region of interest" description="Disordered" evidence="1">
    <location>
        <begin position="59"/>
        <end position="107"/>
    </location>
</feature>
<reference evidence="2" key="1">
    <citation type="journal article" date="2007" name="Science">
        <title>Draft genome of the filarial nematode parasite Brugia malayi.</title>
        <authorList>
            <person name="Ghedin E."/>
            <person name="Wang S."/>
            <person name="Spiro D."/>
            <person name="Caler E."/>
            <person name="Zhao Q."/>
            <person name="Crabtree J."/>
            <person name="Allen J.E."/>
            <person name="Delcher A.L."/>
            <person name="Guiliano D.B."/>
            <person name="Miranda-Saavedra D."/>
            <person name="Angiuoli S.V."/>
            <person name="Creasy T."/>
            <person name="Amedeo P."/>
            <person name="Haas B."/>
            <person name="El-Sayed N.M."/>
            <person name="Wortman J.R."/>
            <person name="Feldblyum T."/>
            <person name="Tallon L."/>
            <person name="Schatz M."/>
            <person name="Shumway M."/>
            <person name="Koo H."/>
            <person name="Salzberg S.L."/>
            <person name="Schobel S."/>
            <person name="Pertea M."/>
            <person name="Pop M."/>
            <person name="White O."/>
            <person name="Barton G.J."/>
            <person name="Carlow C.K."/>
            <person name="Crawford M.J."/>
            <person name="Daub J."/>
            <person name="Dimmic M.W."/>
            <person name="Estes C.F."/>
            <person name="Foster J.M."/>
            <person name="Ganatra M."/>
            <person name="Gregory W.F."/>
            <person name="Johnson N.M."/>
            <person name="Jin J."/>
            <person name="Komuniecki R."/>
            <person name="Korf I."/>
            <person name="Kumar S."/>
            <person name="Laney S."/>
            <person name="Li B.W."/>
            <person name="Li W."/>
            <person name="Lindblom T.H."/>
            <person name="Lustigman S."/>
            <person name="Ma D."/>
            <person name="Maina C.V."/>
            <person name="Martin D.M."/>
            <person name="McCarter J.P."/>
            <person name="McReynolds L."/>
            <person name="Mitreva M."/>
            <person name="Nutman T.B."/>
            <person name="Parkinson J."/>
            <person name="Peregrin-Alvarez J.M."/>
            <person name="Poole C."/>
            <person name="Ren Q."/>
            <person name="Saunders L."/>
            <person name="Sluder A.E."/>
            <person name="Smith K."/>
            <person name="Stanke M."/>
            <person name="Unnasch T.R."/>
            <person name="Ware J."/>
            <person name="Wei A.D."/>
            <person name="Weil G."/>
            <person name="Williams D.J."/>
            <person name="Zhang Y."/>
            <person name="Williams S.A."/>
            <person name="Fraser-Liggett C."/>
            <person name="Slatko B."/>
            <person name="Blaxter M.L."/>
            <person name="Scott A.L."/>
        </authorList>
    </citation>
    <scope>NUCLEOTIDE SEQUENCE [LARGE SCALE GENOMIC DNA]</scope>
</reference>
<dbReference type="OrthoDB" id="10465736at2759"/>
<protein>
    <submittedName>
        <fullName evidence="2">Uncharacterized protein</fullName>
    </submittedName>
</protein>
<dbReference type="RefSeq" id="XP_001896888.2">
    <property type="nucleotide sequence ID" value="XM_001896853.2"/>
</dbReference>